<gene>
    <name evidence="2" type="ORF">Vbra_18813</name>
</gene>
<evidence type="ECO:0000313" key="2">
    <source>
        <dbReference type="EMBL" id="CEM35036.1"/>
    </source>
</evidence>
<dbReference type="PANTHER" id="PTHR44656:SF7">
    <property type="entry name" value="DEHYDROGENASE_REDUCTASE SDR FAMILY MEMBER 12"/>
    <property type="match status" value="1"/>
</dbReference>
<dbReference type="InterPro" id="IPR052992">
    <property type="entry name" value="SDR_member_12"/>
</dbReference>
<evidence type="ECO:0008006" key="4">
    <source>
        <dbReference type="Google" id="ProtNLM"/>
    </source>
</evidence>
<evidence type="ECO:0000256" key="1">
    <source>
        <dbReference type="SAM" id="MobiDB-lite"/>
    </source>
</evidence>
<evidence type="ECO:0000313" key="3">
    <source>
        <dbReference type="Proteomes" id="UP000041254"/>
    </source>
</evidence>
<organism evidence="2 3">
    <name type="scientific">Vitrella brassicaformis (strain CCMP3155)</name>
    <dbReference type="NCBI Taxonomy" id="1169540"/>
    <lineage>
        <taxon>Eukaryota</taxon>
        <taxon>Sar</taxon>
        <taxon>Alveolata</taxon>
        <taxon>Colpodellida</taxon>
        <taxon>Vitrellaceae</taxon>
        <taxon>Vitrella</taxon>
    </lineage>
</organism>
<dbReference type="Proteomes" id="UP000041254">
    <property type="component" value="Unassembled WGS sequence"/>
</dbReference>
<dbReference type="EMBL" id="CDMY01000840">
    <property type="protein sequence ID" value="CEM35036.1"/>
    <property type="molecule type" value="Genomic_DNA"/>
</dbReference>
<dbReference type="SUPFAM" id="SSF51735">
    <property type="entry name" value="NAD(P)-binding Rossmann-fold domains"/>
    <property type="match status" value="1"/>
</dbReference>
<proteinExistence type="predicted"/>
<name>A0A0G4GVT3_VITBC</name>
<dbReference type="AlphaFoldDB" id="A0A0G4GVT3"/>
<dbReference type="InterPro" id="IPR002347">
    <property type="entry name" value="SDR_fam"/>
</dbReference>
<dbReference type="Gene3D" id="3.40.50.720">
    <property type="entry name" value="NAD(P)-binding Rossmann-like Domain"/>
    <property type="match status" value="1"/>
</dbReference>
<dbReference type="InParanoid" id="A0A0G4GVT3"/>
<dbReference type="Pfam" id="PF00106">
    <property type="entry name" value="adh_short"/>
    <property type="match status" value="1"/>
</dbReference>
<dbReference type="STRING" id="1169540.A0A0G4GVT3"/>
<reference evidence="2 3" key="1">
    <citation type="submission" date="2014-11" db="EMBL/GenBank/DDBJ databases">
        <authorList>
            <person name="Zhu J."/>
            <person name="Qi W."/>
            <person name="Song R."/>
        </authorList>
    </citation>
    <scope>NUCLEOTIDE SEQUENCE [LARGE SCALE GENOMIC DNA]</scope>
</reference>
<dbReference type="OrthoDB" id="1274115at2759"/>
<dbReference type="VEuPathDB" id="CryptoDB:Vbra_18813"/>
<accession>A0A0G4GVT3</accession>
<keyword evidence="3" id="KW-1185">Reference proteome</keyword>
<dbReference type="PANTHER" id="PTHR44656">
    <property type="entry name" value="DEHYDROGENASE/REDUCTASE SDR FAMILY MEMBER 12"/>
    <property type="match status" value="1"/>
</dbReference>
<feature type="region of interest" description="Disordered" evidence="1">
    <location>
        <begin position="588"/>
        <end position="619"/>
    </location>
</feature>
<sequence length="619" mass="67113">MNGDPVTMDTGKLLKQLETVYSAPFGEADLVIAALYDADAQFEDPIMKVSGIDDVRSQFLSLRTLFSKVEFIGEPTLLTPTQDALPSPPSVLFKAKVRYTFRLIPLSLTIVQTTHVVMDESATKITSHVDEWSLASLFSGITILGRIYDAYWRPSIGRLTSWLIRQSIGFYVTTMVPPRFDPLALALYFGDPSHTRLASTVRNGVFFCRRRARHANEAIQAGPEGRKMVAIVTGGTSGIGLKVAEGLARRGLEVHITCRDLQTGENVAEALQTQVNDELAAHGGGLRCRVVVHRVDMSRPGEVLAFARGFTSVDGERKLDILVNNVAVLPSRRQVTADGLDEAFAANVAGFFILTSELTPLLAMPGGGAQSEGRVVNVVSAGMEAIGLDVDSLEGPSTGWAYDGRKQYALHHRARVCLTEYWAATWKENDLPIRVNCCHPGWVDTPGLRDAVPLRPFYRTTKMLGLLRDEAMGADTPLWLALSDDIRVNNISGKYFFDRRPRKTTLGQIALPSPDQRTALVQLCTNQHKHFQGLLPQPPHHHQQQQQQLQHTRQTVQLHTGSKTTPAAAAAAGGLGVSGGEAAIATNATNGSNTTTDGQPAVAANGVDEGEGNAGAQEI</sequence>
<protein>
    <recommendedName>
        <fullName evidence="4">SnoaL-like domain-containing protein</fullName>
    </recommendedName>
</protein>
<dbReference type="InterPro" id="IPR036291">
    <property type="entry name" value="NAD(P)-bd_dom_sf"/>
</dbReference>
<dbReference type="PRINTS" id="PR00081">
    <property type="entry name" value="GDHRDH"/>
</dbReference>